<dbReference type="Proteomes" id="UP001597079">
    <property type="component" value="Unassembled WGS sequence"/>
</dbReference>
<dbReference type="EMBL" id="JBHUCX010000035">
    <property type="protein sequence ID" value="MFD1675702.1"/>
    <property type="molecule type" value="Genomic_DNA"/>
</dbReference>
<gene>
    <name evidence="2" type="ORF">ACFSB2_13455</name>
</gene>
<dbReference type="InterPro" id="IPR005119">
    <property type="entry name" value="LysR_subst-bd"/>
</dbReference>
<dbReference type="Pfam" id="PF03466">
    <property type="entry name" value="LysR_substrate"/>
    <property type="match status" value="1"/>
</dbReference>
<sequence>MPISSTVRAVMSGYGANFVSSLVVRDAVRRGELARVFVEDVQLQNTIAIFVRKHERLSTAAYNFIEVMKEADRQADGHV</sequence>
<evidence type="ECO:0000313" key="2">
    <source>
        <dbReference type="EMBL" id="MFD1675702.1"/>
    </source>
</evidence>
<reference evidence="3" key="1">
    <citation type="journal article" date="2019" name="Int. J. Syst. Evol. Microbiol.">
        <title>The Global Catalogue of Microorganisms (GCM) 10K type strain sequencing project: providing services to taxonomists for standard genome sequencing and annotation.</title>
        <authorList>
            <consortium name="The Broad Institute Genomics Platform"/>
            <consortium name="The Broad Institute Genome Sequencing Center for Infectious Disease"/>
            <person name="Wu L."/>
            <person name="Ma J."/>
        </authorList>
    </citation>
    <scope>NUCLEOTIDE SEQUENCE [LARGE SCALE GENOMIC DNA]</scope>
    <source>
        <strain evidence="3">CGMCC 1.12286</strain>
    </source>
</reference>
<dbReference type="RefSeq" id="WP_377943588.1">
    <property type="nucleotide sequence ID" value="NZ_JBHUCX010000035.1"/>
</dbReference>
<organism evidence="2 3">
    <name type="scientific">Alicyclobacillus fodiniaquatilis</name>
    <dbReference type="NCBI Taxonomy" id="1661150"/>
    <lineage>
        <taxon>Bacteria</taxon>
        <taxon>Bacillati</taxon>
        <taxon>Bacillota</taxon>
        <taxon>Bacilli</taxon>
        <taxon>Bacillales</taxon>
        <taxon>Alicyclobacillaceae</taxon>
        <taxon>Alicyclobacillus</taxon>
    </lineage>
</organism>
<dbReference type="SUPFAM" id="SSF53850">
    <property type="entry name" value="Periplasmic binding protein-like II"/>
    <property type="match status" value="1"/>
</dbReference>
<protein>
    <submittedName>
        <fullName evidence="2">LysR substrate-binding domain-containing protein</fullName>
    </submittedName>
</protein>
<proteinExistence type="predicted"/>
<comment type="caution">
    <text evidence="2">The sequence shown here is derived from an EMBL/GenBank/DDBJ whole genome shotgun (WGS) entry which is preliminary data.</text>
</comment>
<feature type="domain" description="LysR substrate-binding" evidence="1">
    <location>
        <begin position="5"/>
        <end position="71"/>
    </location>
</feature>
<evidence type="ECO:0000259" key="1">
    <source>
        <dbReference type="Pfam" id="PF03466"/>
    </source>
</evidence>
<keyword evidence="3" id="KW-1185">Reference proteome</keyword>
<name>A0ABW4JH70_9BACL</name>
<accession>A0ABW4JH70</accession>
<evidence type="ECO:0000313" key="3">
    <source>
        <dbReference type="Proteomes" id="UP001597079"/>
    </source>
</evidence>